<sequence length="371" mass="39984">MSLPSGSFIPSVKLIALAVSATLVLPTLLPNTAAQVFAQSVSQPSGQQLSQAQLASLVAPIALYPDPLVAQILMAATYPLEVGQAYDWQKSNQQLKGSALNAALKQQTWDASVKSLVSFPAVLGMMGSQLSWTQQLGNAVLAQQKEVMNAIQDLRKKAQASGALKSTPEQTVSTQGSGANSTVVIQPANPQVVYVPTYNPTVVYGGWPYPAYPPVSYYPPGYVAGTAMLSFGVGMAVGAALWGGCHWGSGSITINNNTFNNFNRNTVNNWVNNNRSQVSNWRADAQRVSQNRSSLENNPRLNAERDQLRRNLDSSGWMANNDRREDFRDAGPEHFGNFNRDRGFGDVSRARFGGGEHFGGFGGGHFGGFRR</sequence>
<dbReference type="RefSeq" id="WP_243478123.1">
    <property type="nucleotide sequence ID" value="NZ_CP063982.1"/>
</dbReference>
<dbReference type="InterPro" id="IPR021728">
    <property type="entry name" value="DUF3300"/>
</dbReference>
<dbReference type="EMBL" id="CP063982">
    <property type="protein sequence ID" value="UOD49878.1"/>
    <property type="molecule type" value="Genomic_DNA"/>
</dbReference>
<dbReference type="PANTHER" id="PTHR40269">
    <property type="entry name" value="OUTER MEMBRANE PROTEIN-RELATED"/>
    <property type="match status" value="1"/>
</dbReference>
<accession>A0ABY4AIV7</accession>
<dbReference type="Pfam" id="PF11737">
    <property type="entry name" value="DUF3300"/>
    <property type="match status" value="1"/>
</dbReference>
<name>A0ABY4AIV7_9BURK</name>
<evidence type="ECO:0000313" key="2">
    <source>
        <dbReference type="Proteomes" id="UP000831607"/>
    </source>
</evidence>
<dbReference type="PANTHER" id="PTHR40269:SF1">
    <property type="entry name" value="OUTER MEMBRANE PROTEIN"/>
    <property type="match status" value="1"/>
</dbReference>
<evidence type="ECO:0000313" key="1">
    <source>
        <dbReference type="EMBL" id="UOD49878.1"/>
    </source>
</evidence>
<organism evidence="1 2">
    <name type="scientific">Orrella daihaiensis</name>
    <dbReference type="NCBI Taxonomy" id="2782176"/>
    <lineage>
        <taxon>Bacteria</taxon>
        <taxon>Pseudomonadati</taxon>
        <taxon>Pseudomonadota</taxon>
        <taxon>Betaproteobacteria</taxon>
        <taxon>Burkholderiales</taxon>
        <taxon>Alcaligenaceae</taxon>
        <taxon>Orrella</taxon>
    </lineage>
</organism>
<keyword evidence="2" id="KW-1185">Reference proteome</keyword>
<protein>
    <submittedName>
        <fullName evidence="1">DUF3300 domain-containing protein</fullName>
    </submittedName>
</protein>
<proteinExistence type="predicted"/>
<dbReference type="Proteomes" id="UP000831607">
    <property type="component" value="Chromosome"/>
</dbReference>
<gene>
    <name evidence="1" type="ORF">DHf2319_10550</name>
</gene>
<reference evidence="1 2" key="1">
    <citation type="submission" date="2020-11" db="EMBL/GenBank/DDBJ databases">
        <title>Algicoccus daihaiensis sp.nov., isolated from Daihai Lake in Inner Mongolia.</title>
        <authorList>
            <person name="Kai J."/>
        </authorList>
    </citation>
    <scope>NUCLEOTIDE SEQUENCE [LARGE SCALE GENOMIC DNA]</scope>
    <source>
        <strain evidence="2">f23</strain>
    </source>
</reference>